<keyword evidence="1" id="KW-0479">Metal-binding</keyword>
<dbReference type="SUPFAM" id="SSF51197">
    <property type="entry name" value="Clavaminate synthase-like"/>
    <property type="match status" value="1"/>
</dbReference>
<reference evidence="3 4" key="1">
    <citation type="journal article" date="2024" name="Nat. Commun.">
        <title>Phylogenomics reveals the evolutionary origins of lichenization in chlorophyte algae.</title>
        <authorList>
            <person name="Puginier C."/>
            <person name="Libourel C."/>
            <person name="Otte J."/>
            <person name="Skaloud P."/>
            <person name="Haon M."/>
            <person name="Grisel S."/>
            <person name="Petersen M."/>
            <person name="Berrin J.G."/>
            <person name="Delaux P.M."/>
            <person name="Dal Grande F."/>
            <person name="Keller J."/>
        </authorList>
    </citation>
    <scope>NUCLEOTIDE SEQUENCE [LARGE SCALE GENOMIC DNA]</scope>
    <source>
        <strain evidence="3 4">SAG 2043</strain>
    </source>
</reference>
<name>A0AAW1QQF9_9CHLO</name>
<dbReference type="Pfam" id="PF14226">
    <property type="entry name" value="DIOX_N"/>
    <property type="match status" value="1"/>
</dbReference>
<evidence type="ECO:0000259" key="2">
    <source>
        <dbReference type="PROSITE" id="PS51471"/>
    </source>
</evidence>
<evidence type="ECO:0000313" key="3">
    <source>
        <dbReference type="EMBL" id="KAK9823692.1"/>
    </source>
</evidence>
<dbReference type="GO" id="GO:0046872">
    <property type="term" value="F:metal ion binding"/>
    <property type="evidence" value="ECO:0007669"/>
    <property type="project" value="UniProtKB-KW"/>
</dbReference>
<keyword evidence="1" id="KW-0560">Oxidoreductase</keyword>
<dbReference type="Gene3D" id="2.60.120.330">
    <property type="entry name" value="B-lactam Antibiotic, Isopenicillin N Synthase, Chain"/>
    <property type="match status" value="1"/>
</dbReference>
<accession>A0AAW1QQF9</accession>
<keyword evidence="4" id="KW-1185">Reference proteome</keyword>
<evidence type="ECO:0000313" key="4">
    <source>
        <dbReference type="Proteomes" id="UP001489004"/>
    </source>
</evidence>
<dbReference type="Pfam" id="PF03171">
    <property type="entry name" value="2OG-FeII_Oxy"/>
    <property type="match status" value="1"/>
</dbReference>
<dbReference type="InterPro" id="IPR044861">
    <property type="entry name" value="IPNS-like_FE2OG_OXY"/>
</dbReference>
<keyword evidence="1" id="KW-0408">Iron</keyword>
<dbReference type="Proteomes" id="UP001489004">
    <property type="component" value="Unassembled WGS sequence"/>
</dbReference>
<organism evidence="3 4">
    <name type="scientific">[Myrmecia] bisecta</name>
    <dbReference type="NCBI Taxonomy" id="41462"/>
    <lineage>
        <taxon>Eukaryota</taxon>
        <taxon>Viridiplantae</taxon>
        <taxon>Chlorophyta</taxon>
        <taxon>core chlorophytes</taxon>
        <taxon>Trebouxiophyceae</taxon>
        <taxon>Trebouxiales</taxon>
        <taxon>Trebouxiaceae</taxon>
        <taxon>Myrmecia</taxon>
    </lineage>
</organism>
<sequence>MGDFDKRKEQITEELMRAATDIGFFQVVNHGISQAEMDQAFAVGHRFLELPTDVKRKRPVDKSNFAYILGYSTEDLSVGTLREAMFCGFDNARMSQLWPAEEDCPHFKRDTLAWMHRCHEVTSRIMSCFATGLGLPEDYFEAALDPAAPDNQTAMFYNHYPSVEGKLFPEGALRIAAHTDFELLTLLFQRPGQAGLEVCPGIAAGVSLDKRPWTPIDPIPGAITINIGDALQYWSDDRLKSTFHRVRMPRPEEYKGPRRSIAYFANARASTILQGPLKKYPEITFPEILAQKAAYREKHFDGKDFDDMTDEEKIQLHGKLALGPEFSPVDVEGEFPATRAAVPDKPALQFLSQIRKIAPIAG</sequence>
<gene>
    <name evidence="3" type="ORF">WJX72_004661</name>
</gene>
<proteinExistence type="inferred from homology"/>
<dbReference type="InterPro" id="IPR027443">
    <property type="entry name" value="IPNS-like_sf"/>
</dbReference>
<dbReference type="PANTHER" id="PTHR47990">
    <property type="entry name" value="2-OXOGLUTARATE (2OG) AND FE(II)-DEPENDENT OXYGENASE SUPERFAMILY PROTEIN-RELATED"/>
    <property type="match status" value="1"/>
</dbReference>
<dbReference type="AlphaFoldDB" id="A0AAW1QQF9"/>
<protein>
    <recommendedName>
        <fullName evidence="2">Fe2OG dioxygenase domain-containing protein</fullName>
    </recommendedName>
</protein>
<dbReference type="PROSITE" id="PS51471">
    <property type="entry name" value="FE2OG_OXY"/>
    <property type="match status" value="1"/>
</dbReference>
<dbReference type="GO" id="GO:0016491">
    <property type="term" value="F:oxidoreductase activity"/>
    <property type="evidence" value="ECO:0007669"/>
    <property type="project" value="UniProtKB-KW"/>
</dbReference>
<comment type="caution">
    <text evidence="3">The sequence shown here is derived from an EMBL/GenBank/DDBJ whole genome shotgun (WGS) entry which is preliminary data.</text>
</comment>
<comment type="similarity">
    <text evidence="1">Belongs to the iron/ascorbate-dependent oxidoreductase family.</text>
</comment>
<dbReference type="EMBL" id="JALJOR010000002">
    <property type="protein sequence ID" value="KAK9823692.1"/>
    <property type="molecule type" value="Genomic_DNA"/>
</dbReference>
<dbReference type="InterPro" id="IPR005123">
    <property type="entry name" value="Oxoglu/Fe-dep_dioxygenase_dom"/>
</dbReference>
<feature type="domain" description="Fe2OG dioxygenase" evidence="2">
    <location>
        <begin position="151"/>
        <end position="267"/>
    </location>
</feature>
<dbReference type="InterPro" id="IPR026992">
    <property type="entry name" value="DIOX_N"/>
</dbReference>
<dbReference type="InterPro" id="IPR050231">
    <property type="entry name" value="Iron_ascorbate_oxido_reductase"/>
</dbReference>
<evidence type="ECO:0000256" key="1">
    <source>
        <dbReference type="RuleBase" id="RU003682"/>
    </source>
</evidence>